<keyword evidence="1" id="KW-0371">Homeobox</keyword>
<organism evidence="1 2">
    <name type="scientific">Labeo rohita</name>
    <name type="common">Indian major carp</name>
    <name type="synonym">Cyprinus rohita</name>
    <dbReference type="NCBI Taxonomy" id="84645"/>
    <lineage>
        <taxon>Eukaryota</taxon>
        <taxon>Metazoa</taxon>
        <taxon>Chordata</taxon>
        <taxon>Craniata</taxon>
        <taxon>Vertebrata</taxon>
        <taxon>Euteleostomi</taxon>
        <taxon>Actinopterygii</taxon>
        <taxon>Neopterygii</taxon>
        <taxon>Teleostei</taxon>
        <taxon>Ostariophysi</taxon>
        <taxon>Cypriniformes</taxon>
        <taxon>Cyprinidae</taxon>
        <taxon>Labeoninae</taxon>
        <taxon>Labeonini</taxon>
        <taxon>Labeo</taxon>
    </lineage>
</organism>
<accession>A0ABQ8M039</accession>
<proteinExistence type="predicted"/>
<dbReference type="EMBL" id="JACTAM010000015">
    <property type="protein sequence ID" value="KAI2655995.1"/>
    <property type="molecule type" value="Genomic_DNA"/>
</dbReference>
<protein>
    <submittedName>
        <fullName evidence="1">Homeobox protein six1b</fullName>
    </submittedName>
</protein>
<name>A0ABQ8M039_LABRO</name>
<evidence type="ECO:0000313" key="1">
    <source>
        <dbReference type="EMBL" id="KAI2655995.1"/>
    </source>
</evidence>
<reference evidence="1 2" key="1">
    <citation type="submission" date="2022-01" db="EMBL/GenBank/DDBJ databases">
        <title>A high-quality chromosome-level genome assembly of rohu carp, Labeo rohita.</title>
        <authorList>
            <person name="Arick M.A. II"/>
            <person name="Hsu C.-Y."/>
            <person name="Magbanua Z."/>
            <person name="Pechanova O."/>
            <person name="Grover C."/>
            <person name="Miller E."/>
            <person name="Thrash A."/>
            <person name="Ezzel L."/>
            <person name="Alam S."/>
            <person name="Benzie J."/>
            <person name="Hamilton M."/>
            <person name="Karsi A."/>
            <person name="Lawrence M.L."/>
            <person name="Peterson D.G."/>
        </authorList>
    </citation>
    <scope>NUCLEOTIDE SEQUENCE [LARGE SCALE GENOMIC DNA]</scope>
    <source>
        <strain evidence="2">BAU-BD-2019</strain>
        <tissue evidence="1">Blood</tissue>
    </source>
</reference>
<dbReference type="GO" id="GO:0003677">
    <property type="term" value="F:DNA binding"/>
    <property type="evidence" value="ECO:0007669"/>
    <property type="project" value="UniProtKB-KW"/>
</dbReference>
<gene>
    <name evidence="1" type="ORF">H4Q32_012804</name>
</gene>
<keyword evidence="1" id="KW-0238">DNA-binding</keyword>
<keyword evidence="2" id="KW-1185">Reference proteome</keyword>
<evidence type="ECO:0000313" key="2">
    <source>
        <dbReference type="Proteomes" id="UP000830375"/>
    </source>
</evidence>
<sequence>MATIPPIGKWTKPRTRLARHTIIPHKIQLAASVRSQQQAFSEPGLHPSSHTAAKPQLLPASAQPFTAAPYAAGPLASLLLPELSQARGCLHKAVPTAIFPPPSSHTHFSFATPLPIPPNALALEPPPVSSSIRTHFFLEAFTSQRPLRPICGQTASISKKLTEPSSADPFTPHSLPDATAVLLLQAMSSMPSALSYARFGRLSSSTLAAVPQ</sequence>
<dbReference type="Proteomes" id="UP000830375">
    <property type="component" value="Unassembled WGS sequence"/>
</dbReference>
<comment type="caution">
    <text evidence="1">The sequence shown here is derived from an EMBL/GenBank/DDBJ whole genome shotgun (WGS) entry which is preliminary data.</text>
</comment>